<dbReference type="AlphaFoldDB" id="A0A0A8YVF9"/>
<reference evidence="1" key="2">
    <citation type="journal article" date="2015" name="Data Brief">
        <title>Shoot transcriptome of the giant reed, Arundo donax.</title>
        <authorList>
            <person name="Barrero R.A."/>
            <person name="Guerrero F.D."/>
            <person name="Moolhuijzen P."/>
            <person name="Goolsby J.A."/>
            <person name="Tidwell J."/>
            <person name="Bellgard S.E."/>
            <person name="Bellgard M.I."/>
        </authorList>
    </citation>
    <scope>NUCLEOTIDE SEQUENCE</scope>
    <source>
        <tissue evidence="1">Shoot tissue taken approximately 20 cm above the soil surface</tissue>
    </source>
</reference>
<accession>A0A0A8YVF9</accession>
<organism evidence="1">
    <name type="scientific">Arundo donax</name>
    <name type="common">Giant reed</name>
    <name type="synonym">Donax arundinaceus</name>
    <dbReference type="NCBI Taxonomy" id="35708"/>
    <lineage>
        <taxon>Eukaryota</taxon>
        <taxon>Viridiplantae</taxon>
        <taxon>Streptophyta</taxon>
        <taxon>Embryophyta</taxon>
        <taxon>Tracheophyta</taxon>
        <taxon>Spermatophyta</taxon>
        <taxon>Magnoliopsida</taxon>
        <taxon>Liliopsida</taxon>
        <taxon>Poales</taxon>
        <taxon>Poaceae</taxon>
        <taxon>PACMAD clade</taxon>
        <taxon>Arundinoideae</taxon>
        <taxon>Arundineae</taxon>
        <taxon>Arundo</taxon>
    </lineage>
</organism>
<name>A0A0A8YVF9_ARUDO</name>
<sequence length="114" mass="12990">MDTRSFFLVNGAYMTLLPKKMDDASLKDYWPISLIHSFSKLFSKGLANQVALTSNPWLLQIKAPLLRVATFMTTSLLSRGWLNCCMANSCQSCFPRLTFIGPLIQYPGRSSWRY</sequence>
<reference evidence="1" key="1">
    <citation type="submission" date="2014-09" db="EMBL/GenBank/DDBJ databases">
        <authorList>
            <person name="Magalhaes I.L.F."/>
            <person name="Oliveira U."/>
            <person name="Santos F.R."/>
            <person name="Vidigal T.H.D.A."/>
            <person name="Brescovit A.D."/>
            <person name="Santos A.J."/>
        </authorList>
    </citation>
    <scope>NUCLEOTIDE SEQUENCE</scope>
    <source>
        <tissue evidence="1">Shoot tissue taken approximately 20 cm above the soil surface</tissue>
    </source>
</reference>
<dbReference type="EMBL" id="GBRH01268477">
    <property type="protein sequence ID" value="JAD29418.1"/>
    <property type="molecule type" value="Transcribed_RNA"/>
</dbReference>
<proteinExistence type="predicted"/>
<evidence type="ECO:0000313" key="1">
    <source>
        <dbReference type="EMBL" id="JAD29418.1"/>
    </source>
</evidence>
<protein>
    <submittedName>
        <fullName evidence="1">Uncharacterized protein</fullName>
    </submittedName>
</protein>